<proteinExistence type="predicted"/>
<organism evidence="2 3">
    <name type="scientific">Alkalibacterium pelagium</name>
    <dbReference type="NCBI Taxonomy" id="426702"/>
    <lineage>
        <taxon>Bacteria</taxon>
        <taxon>Bacillati</taxon>
        <taxon>Bacillota</taxon>
        <taxon>Bacilli</taxon>
        <taxon>Lactobacillales</taxon>
        <taxon>Carnobacteriaceae</taxon>
        <taxon>Alkalibacterium</taxon>
    </lineage>
</organism>
<evidence type="ECO:0000256" key="1">
    <source>
        <dbReference type="SAM" id="Phobius"/>
    </source>
</evidence>
<dbReference type="RefSeq" id="WP_091481909.1">
    <property type="nucleotide sequence ID" value="NZ_BJYC01000013.1"/>
</dbReference>
<dbReference type="EMBL" id="FNZU01000011">
    <property type="protein sequence ID" value="SEL08371.1"/>
    <property type="molecule type" value="Genomic_DNA"/>
</dbReference>
<dbReference type="STRING" id="426702.SAMN04488099_11134"/>
<evidence type="ECO:0000313" key="2">
    <source>
        <dbReference type="EMBL" id="SEL08371.1"/>
    </source>
</evidence>
<name>A0A1H7MB73_9LACT</name>
<accession>A0A1H7MB73</accession>
<keyword evidence="1" id="KW-0472">Membrane</keyword>
<dbReference type="InterPro" id="IPR010178">
    <property type="entry name" value="Lit"/>
</dbReference>
<evidence type="ECO:0000313" key="3">
    <source>
        <dbReference type="Proteomes" id="UP000199081"/>
    </source>
</evidence>
<feature type="transmembrane region" description="Helical" evidence="1">
    <location>
        <begin position="126"/>
        <end position="153"/>
    </location>
</feature>
<dbReference type="Pfam" id="PF07314">
    <property type="entry name" value="Lit"/>
    <property type="match status" value="1"/>
</dbReference>
<feature type="transmembrane region" description="Helical" evidence="1">
    <location>
        <begin position="180"/>
        <end position="202"/>
    </location>
</feature>
<gene>
    <name evidence="2" type="ORF">SAMN04488099_11134</name>
</gene>
<dbReference type="Proteomes" id="UP000199081">
    <property type="component" value="Unassembled WGS sequence"/>
</dbReference>
<keyword evidence="3" id="KW-1185">Reference proteome</keyword>
<reference evidence="3" key="1">
    <citation type="submission" date="2016-10" db="EMBL/GenBank/DDBJ databases">
        <authorList>
            <person name="Varghese N."/>
            <person name="Submissions S."/>
        </authorList>
    </citation>
    <scope>NUCLEOTIDE SEQUENCE [LARGE SCALE GENOMIC DNA]</scope>
    <source>
        <strain evidence="3">DSM 19183</strain>
    </source>
</reference>
<protein>
    <submittedName>
        <fullName evidence="2">Integral membrane protein TIGR01906</fullName>
    </submittedName>
</protein>
<dbReference type="NCBIfam" id="TIGR01906">
    <property type="entry name" value="integ_TIGR01906"/>
    <property type="match status" value="1"/>
</dbReference>
<feature type="transmembrane region" description="Helical" evidence="1">
    <location>
        <begin position="94"/>
        <end position="114"/>
    </location>
</feature>
<dbReference type="OrthoDB" id="9813051at2"/>
<dbReference type="AlphaFoldDB" id="A0A1H7MB73"/>
<keyword evidence="1" id="KW-1133">Transmembrane helix</keyword>
<sequence length="226" mass="26107">MKQRLVKVLGFILISLFILSLSIAITINFTPLYSFDINYLNISENINMSKEQILVNYRILIAYLNYPWISELTMPDFSSSESGLFHFYEVKRLFLINYSILLISGMGSLGFLLYSRSKKLQKSFLLFFKTGILVLLSIIVAVLISFDAIFLLFHQTFFNNDAWLFNPATDPIIEALPAEFFMHNFLLVFGLSFSFLTIGLIVTKYKKIKEVPLVNNFSTRNTKIEK</sequence>
<keyword evidence="1" id="KW-0812">Transmembrane</keyword>